<dbReference type="Proteomes" id="UP000610594">
    <property type="component" value="Unassembled WGS sequence"/>
</dbReference>
<name>A0ABX0N2Z1_9BURK</name>
<feature type="compositionally biased region" description="Basic and acidic residues" evidence="1">
    <location>
        <begin position="8"/>
        <end position="39"/>
    </location>
</feature>
<evidence type="ECO:0000313" key="2">
    <source>
        <dbReference type="EMBL" id="NHZ67003.1"/>
    </source>
</evidence>
<dbReference type="EMBL" id="WHJF01000220">
    <property type="protein sequence ID" value="NHZ67003.1"/>
    <property type="molecule type" value="Genomic_DNA"/>
</dbReference>
<comment type="caution">
    <text evidence="2">The sequence shown here is derived from an EMBL/GenBank/DDBJ whole genome shotgun (WGS) entry which is preliminary data.</text>
</comment>
<evidence type="ECO:0000313" key="3">
    <source>
        <dbReference type="Proteomes" id="UP000610594"/>
    </source>
</evidence>
<feature type="region of interest" description="Disordered" evidence="1">
    <location>
        <begin position="81"/>
        <end position="105"/>
    </location>
</feature>
<sequence length="245" mass="25849">MGSGVGKAIKDKTSNGRAAKDKAKEDQRKKDEVKKEEKAGKKRSPPVKPELPPKTTATATSANAAGASYLAIFNTTAECKNDRESIQKKCEPDKKSVEDQKKADPKFAKTGAMGRLSEVTKGLDELGRGTSNYKFKPGNAWMDKHCDGMWNKPQNLKEASEKFKTAAEGALKNLEAAQRGLIKDALQELGTVALEKAGAAAGKKIAGLIARSVAKNVVGGAAMVVTLGTVGTVLEGAMLAGSMPF</sequence>
<feature type="region of interest" description="Disordered" evidence="1">
    <location>
        <begin position="1"/>
        <end position="63"/>
    </location>
</feature>
<proteinExistence type="predicted"/>
<dbReference type="RefSeq" id="WP_167241143.1">
    <property type="nucleotide sequence ID" value="NZ_WHJF01000220.1"/>
</dbReference>
<keyword evidence="3" id="KW-1185">Reference proteome</keyword>
<organism evidence="2 3">
    <name type="scientific">Massilia genomosp. 1</name>
    <dbReference type="NCBI Taxonomy" id="2609280"/>
    <lineage>
        <taxon>Bacteria</taxon>
        <taxon>Pseudomonadati</taxon>
        <taxon>Pseudomonadota</taxon>
        <taxon>Betaproteobacteria</taxon>
        <taxon>Burkholderiales</taxon>
        <taxon>Oxalobacteraceae</taxon>
        <taxon>Telluria group</taxon>
        <taxon>Massilia</taxon>
    </lineage>
</organism>
<reference evidence="2 3" key="1">
    <citation type="submission" date="2019-10" db="EMBL/GenBank/DDBJ databases">
        <title>Taxonomy of Antarctic Massilia spp.: description of Massilia rubra sp. nov., Massilia aquatica sp. nov., Massilia mucilaginosa sp. nov., Massilia frigida sp. nov. isolated from streams, lakes and regoliths.</title>
        <authorList>
            <person name="Holochova P."/>
            <person name="Sedlacek I."/>
            <person name="Kralova S."/>
            <person name="Maslanova I."/>
            <person name="Busse H.-J."/>
            <person name="Stankova E."/>
            <person name="Vrbovska V."/>
            <person name="Kovarovic V."/>
            <person name="Bartak M."/>
            <person name="Svec P."/>
            <person name="Pantucek R."/>
        </authorList>
    </citation>
    <scope>NUCLEOTIDE SEQUENCE [LARGE SCALE GENOMIC DNA]</scope>
    <source>
        <strain evidence="2 3">CCM 8694</strain>
    </source>
</reference>
<evidence type="ECO:0000256" key="1">
    <source>
        <dbReference type="SAM" id="MobiDB-lite"/>
    </source>
</evidence>
<protein>
    <submittedName>
        <fullName evidence="2">Uncharacterized protein</fullName>
    </submittedName>
</protein>
<accession>A0ABX0N2Z1</accession>
<gene>
    <name evidence="2" type="ORF">F1735_32855</name>
</gene>